<evidence type="ECO:0000313" key="2">
    <source>
        <dbReference type="Proteomes" id="UP000258997"/>
    </source>
</evidence>
<sequence>MAIVEIRATVSHRYYEKKRKSDIIHAIHMMCDQLKIERVPTAKLTVKTNYELARIAIDLHNKFPE</sequence>
<dbReference type="Proteomes" id="UP000258997">
    <property type="component" value="Segment"/>
</dbReference>
<dbReference type="EMBL" id="MH588544">
    <property type="protein sequence ID" value="AXQ68413.1"/>
    <property type="molecule type" value="Genomic_DNA"/>
</dbReference>
<proteinExistence type="predicted"/>
<gene>
    <name evidence="1" type="ORF">CcrBL10_gp209c</name>
</gene>
<reference evidence="1 2" key="1">
    <citation type="submission" date="2018-07" db="EMBL/GenBank/DDBJ databases">
        <title>Giant CbK-like Caulobacter bacteriophages have genetically divergent genomes.</title>
        <authorList>
            <person name="Wilson K.M."/>
            <person name="Ely B."/>
        </authorList>
    </citation>
    <scope>NUCLEOTIDE SEQUENCE [LARGE SCALE GENOMIC DNA]</scope>
</reference>
<accession>A0A385E9D1</accession>
<name>A0A385E9D1_9CAUD</name>
<organism evidence="1 2">
    <name type="scientific">Caulobacter phage CcrBL10</name>
    <dbReference type="NCBI Taxonomy" id="2283269"/>
    <lineage>
        <taxon>Viruses</taxon>
        <taxon>Duplodnaviria</taxon>
        <taxon>Heunggongvirae</taxon>
        <taxon>Uroviricota</taxon>
        <taxon>Caudoviricetes</taxon>
        <taxon>Jeanschmidtviridae</taxon>
        <taxon>Poindextervirus</taxon>
        <taxon>Poindextervirus BL10</taxon>
    </lineage>
</organism>
<evidence type="ECO:0000313" key="1">
    <source>
        <dbReference type="EMBL" id="AXQ68413.1"/>
    </source>
</evidence>
<keyword evidence="2" id="KW-1185">Reference proteome</keyword>
<protein>
    <submittedName>
        <fullName evidence="1">Uncharacterized protein</fullName>
    </submittedName>
</protein>